<dbReference type="EMBL" id="CP001739">
    <property type="protein sequence ID" value="ACZ09592.1"/>
    <property type="molecule type" value="Genomic_DNA"/>
</dbReference>
<dbReference type="STRING" id="526218.Sterm_2747"/>
<evidence type="ECO:0000256" key="6">
    <source>
        <dbReference type="HAMAP-Rule" id="MF_00900"/>
    </source>
</evidence>
<dbReference type="PANTHER" id="PTHR10229">
    <property type="entry name" value="GTP-BINDING PROTEIN HFLX"/>
    <property type="match status" value="1"/>
</dbReference>
<keyword evidence="1 6" id="KW-0963">Cytoplasm</keyword>
<gene>
    <name evidence="6" type="primary">hflX</name>
    <name evidence="12" type="ordered locus">Sterm_2747</name>
</gene>
<dbReference type="Pfam" id="PF13167">
    <property type="entry name" value="GTP-bdg_N"/>
    <property type="match status" value="1"/>
</dbReference>
<keyword evidence="9" id="KW-0175">Coiled coil</keyword>
<evidence type="ECO:0000256" key="10">
    <source>
        <dbReference type="SAM" id="MobiDB-lite"/>
    </source>
</evidence>
<feature type="binding site" evidence="7">
    <location>
        <begin position="202"/>
        <end position="209"/>
    </location>
    <ligand>
        <name>GTP</name>
        <dbReference type="ChEBI" id="CHEBI:37565"/>
    </ligand>
</feature>
<sequence>MTKKAIIVGIKINNQKDFDYMMDELENLVYANNINVSERLVQNLDKIHAGHYLGSGKIEELKKIIAETDVDMVIFNDELSPYQIRNLEEFLDIEVIDRTQLILDIFYKRAKTKEAKLQVEIARLQYELPRMRTSRDEKLDQQSGASGTSNRGAGETKLEINYRTIKHRIQLLNKELENVIKERDIQRKQRKKNQISVVSLVGYTNAGKSTIMNKFVNKFNKGESKEVFEKDMLFATLETSVRNITLPDRKKFLLTDTVGFVSNLPHHLIKAFRSTLEEVREADLLIHVVDYSSIHYKNMMQTTDSTLAEVGVKDIPVIYVYNKADLTEKEIPADDGDSIYISAKNDIGLDLLLEKIYDKIFQDYEKAVFLIPYNKGEIVSHFNENASVLDIKHEENGTKITAECRKSDIEKYKNYIIND</sequence>
<dbReference type="InterPro" id="IPR016496">
    <property type="entry name" value="GTPase_HflX"/>
</dbReference>
<dbReference type="Proteomes" id="UP000000845">
    <property type="component" value="Chromosome"/>
</dbReference>
<dbReference type="PROSITE" id="PS51705">
    <property type="entry name" value="G_HFLX"/>
    <property type="match status" value="1"/>
</dbReference>
<dbReference type="GO" id="GO:0005525">
    <property type="term" value="F:GTP binding"/>
    <property type="evidence" value="ECO:0007669"/>
    <property type="project" value="UniProtKB-UniRule"/>
</dbReference>
<comment type="similarity">
    <text evidence="6">Belongs to the TRAFAC class OBG-HflX-like GTPase superfamily. HflX GTPase family.</text>
</comment>
<dbReference type="InterPro" id="IPR042108">
    <property type="entry name" value="GTPase_HflX_N_sf"/>
</dbReference>
<dbReference type="KEGG" id="str:Sterm_2747"/>
<keyword evidence="5 6" id="KW-0342">GTP-binding</keyword>
<dbReference type="Pfam" id="PF01926">
    <property type="entry name" value="MMR_HSR1"/>
    <property type="match status" value="1"/>
</dbReference>
<feature type="binding site" evidence="7">
    <location>
        <begin position="342"/>
        <end position="344"/>
    </location>
    <ligand>
        <name>GTP</name>
        <dbReference type="ChEBI" id="CHEBI:37565"/>
    </ligand>
</feature>
<evidence type="ECO:0000256" key="8">
    <source>
        <dbReference type="PIRSR" id="PIRSR006809-2"/>
    </source>
</evidence>
<feature type="binding site" evidence="7">
    <location>
        <begin position="256"/>
        <end position="259"/>
    </location>
    <ligand>
        <name>GTP</name>
        <dbReference type="ChEBI" id="CHEBI:37565"/>
    </ligand>
</feature>
<evidence type="ECO:0000256" key="2">
    <source>
        <dbReference type="ARBA" id="ARBA00022723"/>
    </source>
</evidence>
<dbReference type="InterPro" id="IPR032305">
    <property type="entry name" value="GTP-bd_M"/>
</dbReference>
<dbReference type="CDD" id="cd01878">
    <property type="entry name" value="HflX"/>
    <property type="match status" value="1"/>
</dbReference>
<dbReference type="InterPro" id="IPR025121">
    <property type="entry name" value="GTPase_HflX_N"/>
</dbReference>
<dbReference type="InterPro" id="IPR006073">
    <property type="entry name" value="GTP-bd"/>
</dbReference>
<dbReference type="GO" id="GO:0046872">
    <property type="term" value="F:metal ion binding"/>
    <property type="evidence" value="ECO:0007669"/>
    <property type="project" value="UniProtKB-KW"/>
</dbReference>
<dbReference type="FunFam" id="3.40.50.11060:FF:000001">
    <property type="entry name" value="GTPase HflX"/>
    <property type="match status" value="1"/>
</dbReference>
<feature type="compositionally biased region" description="Polar residues" evidence="10">
    <location>
        <begin position="141"/>
        <end position="151"/>
    </location>
</feature>
<proteinExistence type="inferred from homology"/>
<dbReference type="InterPro" id="IPR030394">
    <property type="entry name" value="G_HFLX_dom"/>
</dbReference>
<evidence type="ECO:0000256" key="7">
    <source>
        <dbReference type="PIRSR" id="PIRSR006809-1"/>
    </source>
</evidence>
<feature type="domain" description="Hflx-type G" evidence="11">
    <location>
        <begin position="196"/>
        <end position="364"/>
    </location>
</feature>
<feature type="binding site" evidence="8">
    <location>
        <position position="236"/>
    </location>
    <ligand>
        <name>Mg(2+)</name>
        <dbReference type="ChEBI" id="CHEBI:18420"/>
    </ligand>
</feature>
<dbReference type="PRINTS" id="PR00326">
    <property type="entry name" value="GTP1OBG"/>
</dbReference>
<dbReference type="Gene3D" id="3.40.50.300">
    <property type="entry name" value="P-loop containing nucleotide triphosphate hydrolases"/>
    <property type="match status" value="1"/>
</dbReference>
<keyword evidence="4 8" id="KW-0460">Magnesium</keyword>
<dbReference type="eggNOG" id="COG2262">
    <property type="taxonomic scope" value="Bacteria"/>
</dbReference>
<comment type="subunit">
    <text evidence="6">Monomer. Associates with the 50S ribosomal subunit.</text>
</comment>
<evidence type="ECO:0000256" key="9">
    <source>
        <dbReference type="SAM" id="Coils"/>
    </source>
</evidence>
<dbReference type="NCBIfam" id="TIGR03156">
    <property type="entry name" value="GTP_HflX"/>
    <property type="match status" value="1"/>
</dbReference>
<comment type="subcellular location">
    <subcellularLocation>
        <location evidence="6">Cytoplasm</location>
    </subcellularLocation>
    <text evidence="6">May associate with membranes.</text>
</comment>
<accession>D1AML8</accession>
<dbReference type="PANTHER" id="PTHR10229:SF4">
    <property type="entry name" value="GTPASE HFLX"/>
    <property type="match status" value="1"/>
</dbReference>
<keyword evidence="13" id="KW-1185">Reference proteome</keyword>
<protein>
    <recommendedName>
        <fullName evidence="6">GTPase HflX</fullName>
    </recommendedName>
    <alternativeName>
        <fullName evidence="6">GTP-binding protein HflX</fullName>
    </alternativeName>
</protein>
<dbReference type="RefSeq" id="WP_012862186.1">
    <property type="nucleotide sequence ID" value="NC_013517.1"/>
</dbReference>
<reference evidence="12 13" key="2">
    <citation type="journal article" date="2010" name="Stand. Genomic Sci.">
        <title>Complete genome sequence of Sebaldella termitidis type strain (NCTC 11300).</title>
        <authorList>
            <person name="Harmon-Smith M."/>
            <person name="Celia L."/>
            <person name="Chertkov O."/>
            <person name="Lapidus A."/>
            <person name="Copeland A."/>
            <person name="Glavina Del Rio T."/>
            <person name="Nolan M."/>
            <person name="Lucas S."/>
            <person name="Tice H."/>
            <person name="Cheng J.F."/>
            <person name="Han C."/>
            <person name="Detter J.C."/>
            <person name="Bruce D."/>
            <person name="Goodwin L."/>
            <person name="Pitluck S."/>
            <person name="Pati A."/>
            <person name="Liolios K."/>
            <person name="Ivanova N."/>
            <person name="Mavromatis K."/>
            <person name="Mikhailova N."/>
            <person name="Chen A."/>
            <person name="Palaniappan K."/>
            <person name="Land M."/>
            <person name="Hauser L."/>
            <person name="Chang Y.J."/>
            <person name="Jeffries C.D."/>
            <person name="Brettin T."/>
            <person name="Goker M."/>
            <person name="Beck B."/>
            <person name="Bristow J."/>
            <person name="Eisen J.A."/>
            <person name="Markowitz V."/>
            <person name="Hugenholtz P."/>
            <person name="Kyrpides N.C."/>
            <person name="Klenk H.P."/>
            <person name="Chen F."/>
        </authorList>
    </citation>
    <scope>NUCLEOTIDE SEQUENCE [LARGE SCALE GENOMIC DNA]</scope>
    <source>
        <strain evidence="13">ATCC 33386 / NCTC 11300</strain>
    </source>
</reference>
<dbReference type="Gene3D" id="6.10.250.2860">
    <property type="match status" value="1"/>
</dbReference>
<evidence type="ECO:0000256" key="4">
    <source>
        <dbReference type="ARBA" id="ARBA00022842"/>
    </source>
</evidence>
<evidence type="ECO:0000256" key="1">
    <source>
        <dbReference type="ARBA" id="ARBA00022490"/>
    </source>
</evidence>
<dbReference type="GO" id="GO:0005737">
    <property type="term" value="C:cytoplasm"/>
    <property type="evidence" value="ECO:0007669"/>
    <property type="project" value="UniProtKB-SubCell"/>
</dbReference>
<dbReference type="GO" id="GO:0003924">
    <property type="term" value="F:GTPase activity"/>
    <property type="evidence" value="ECO:0007669"/>
    <property type="project" value="UniProtKB-UniRule"/>
</dbReference>
<dbReference type="HAMAP" id="MF_00900">
    <property type="entry name" value="GTPase_HflX"/>
    <property type="match status" value="1"/>
</dbReference>
<dbReference type="FunFam" id="3.40.50.300:FF:001198">
    <property type="entry name" value="GTPase HflX"/>
    <property type="match status" value="1"/>
</dbReference>
<dbReference type="Gene3D" id="3.40.50.11060">
    <property type="entry name" value="GTPase HflX, N-terminal domain"/>
    <property type="match status" value="1"/>
</dbReference>
<name>D1AML8_SEBTE</name>
<feature type="region of interest" description="Disordered" evidence="10">
    <location>
        <begin position="133"/>
        <end position="153"/>
    </location>
</feature>
<keyword evidence="2 8" id="KW-0479">Metal-binding</keyword>
<evidence type="ECO:0000256" key="5">
    <source>
        <dbReference type="ARBA" id="ARBA00023134"/>
    </source>
</evidence>
<dbReference type="InterPro" id="IPR027417">
    <property type="entry name" value="P-loop_NTPase"/>
</dbReference>
<dbReference type="Pfam" id="PF16360">
    <property type="entry name" value="GTP-bdg_M"/>
    <property type="match status" value="1"/>
</dbReference>
<comment type="cofactor">
    <cofactor evidence="8">
        <name>Mg(2+)</name>
        <dbReference type="ChEBI" id="CHEBI:18420"/>
    </cofactor>
</comment>
<reference evidence="13" key="1">
    <citation type="submission" date="2009-09" db="EMBL/GenBank/DDBJ databases">
        <title>The complete chromosome of Sebaldella termitidis ATCC 33386.</title>
        <authorList>
            <consortium name="US DOE Joint Genome Institute (JGI-PGF)"/>
            <person name="Lucas S."/>
            <person name="Copeland A."/>
            <person name="Lapidus A."/>
            <person name="Glavina del Rio T."/>
            <person name="Dalin E."/>
            <person name="Tice H."/>
            <person name="Bruce D."/>
            <person name="Goodwin L."/>
            <person name="Pitluck S."/>
            <person name="Kyrpides N."/>
            <person name="Mavromatis K."/>
            <person name="Ivanova N."/>
            <person name="Mikhailova N."/>
            <person name="Sims D."/>
            <person name="Meincke L."/>
            <person name="Brettin T."/>
            <person name="Detter J.C."/>
            <person name="Han C."/>
            <person name="Larimer F."/>
            <person name="Land M."/>
            <person name="Hauser L."/>
            <person name="Markowitz V."/>
            <person name="Cheng J.F."/>
            <person name="Hugenholtz P."/>
            <person name="Woyke T."/>
            <person name="Wu D."/>
            <person name="Eisen J.A."/>
        </authorList>
    </citation>
    <scope>NUCLEOTIDE SEQUENCE [LARGE SCALE GENOMIC DNA]</scope>
    <source>
        <strain evidence="13">ATCC 33386 / NCTC 11300</strain>
    </source>
</reference>
<dbReference type="SUPFAM" id="SSF52540">
    <property type="entry name" value="P-loop containing nucleoside triphosphate hydrolases"/>
    <property type="match status" value="1"/>
</dbReference>
<evidence type="ECO:0000259" key="11">
    <source>
        <dbReference type="PROSITE" id="PS51705"/>
    </source>
</evidence>
<dbReference type="GO" id="GO:0043022">
    <property type="term" value="F:ribosome binding"/>
    <property type="evidence" value="ECO:0007669"/>
    <property type="project" value="TreeGrafter"/>
</dbReference>
<feature type="coiled-coil region" evidence="9">
    <location>
        <begin position="162"/>
        <end position="189"/>
    </location>
</feature>
<organism evidence="12 13">
    <name type="scientific">Sebaldella termitidis (strain ATCC 33386 / NCTC 11300)</name>
    <dbReference type="NCBI Taxonomy" id="526218"/>
    <lineage>
        <taxon>Bacteria</taxon>
        <taxon>Fusobacteriati</taxon>
        <taxon>Fusobacteriota</taxon>
        <taxon>Fusobacteriia</taxon>
        <taxon>Fusobacteriales</taxon>
        <taxon>Leptotrichiaceae</taxon>
        <taxon>Sebaldella</taxon>
    </lineage>
</organism>
<dbReference type="AlphaFoldDB" id="D1AML8"/>
<dbReference type="PIRSF" id="PIRSF006809">
    <property type="entry name" value="GTP-binding_hflX_prd"/>
    <property type="match status" value="1"/>
</dbReference>
<keyword evidence="3 6" id="KW-0547">Nucleotide-binding</keyword>
<evidence type="ECO:0000313" key="12">
    <source>
        <dbReference type="EMBL" id="ACZ09592.1"/>
    </source>
</evidence>
<evidence type="ECO:0000256" key="3">
    <source>
        <dbReference type="ARBA" id="ARBA00022741"/>
    </source>
</evidence>
<dbReference type="HOGENOM" id="CLU_019597_2_2_0"/>
<comment type="function">
    <text evidence="6">GTPase that associates with the 50S ribosomal subunit and may have a role during protein synthesis or ribosome biogenesis.</text>
</comment>
<feature type="binding site" evidence="7">
    <location>
        <begin position="322"/>
        <end position="325"/>
    </location>
    <ligand>
        <name>GTP</name>
        <dbReference type="ChEBI" id="CHEBI:37565"/>
    </ligand>
</feature>
<feature type="binding site" evidence="8">
    <location>
        <position position="209"/>
    </location>
    <ligand>
        <name>Mg(2+)</name>
        <dbReference type="ChEBI" id="CHEBI:18420"/>
    </ligand>
</feature>
<evidence type="ECO:0000313" key="13">
    <source>
        <dbReference type="Proteomes" id="UP000000845"/>
    </source>
</evidence>